<dbReference type="EMBL" id="AP023368">
    <property type="protein sequence ID" value="BCJ98402.1"/>
    <property type="molecule type" value="Genomic_DNA"/>
</dbReference>
<feature type="transmembrane region" description="Helical" evidence="1">
    <location>
        <begin position="78"/>
        <end position="97"/>
    </location>
</feature>
<feature type="transmembrane region" description="Helical" evidence="1">
    <location>
        <begin position="103"/>
        <end position="120"/>
    </location>
</feature>
<evidence type="ECO:0000313" key="2">
    <source>
        <dbReference type="EMBL" id="BCJ98402.1"/>
    </source>
</evidence>
<evidence type="ECO:0008006" key="4">
    <source>
        <dbReference type="Google" id="ProtNLM"/>
    </source>
</evidence>
<sequence length="309" mass="35272">MLGIIRILSFALYLLGIFYLLRLNVAEVMQELSEPFSARESLKNRILLAKGKRKKNTFSLMIEDTRNILKLNGKEEDFPKVCVFSVTLSIVGMLFGLTLSNFFIVPVLCAGLCTVPFIYIKYLGIRLKKQQNEELETALSIITSSYIRSENIVTAIEENKDYLNHPVKEVFQQFVLQANLVNPDVKVLLYNMKMQIDNTVFEEWCDAVVACQDDGALKTTLLPIVKKLSNIRLVSVRLDAMLYAPVKEFITMVLLIVANVPLMYFINRTWFEILVFHTAGKLVLALCATVIFISTINVIRISKPIEYKR</sequence>
<reference evidence="2 3" key="2">
    <citation type="submission" date="2020-08" db="EMBL/GenBank/DDBJ databases">
        <authorList>
            <person name="Ueki A."/>
            <person name="Tonouchi A."/>
        </authorList>
    </citation>
    <scope>NUCLEOTIDE SEQUENCE [LARGE SCALE GENOMIC DNA]</scope>
    <source>
        <strain evidence="2 3">CTTW</strain>
    </source>
</reference>
<gene>
    <name evidence="2" type="ORF">bsdcttw_14430</name>
</gene>
<keyword evidence="1" id="KW-0472">Membrane</keyword>
<dbReference type="KEGG" id="acht:bsdcttw_14430"/>
<keyword evidence="1" id="KW-1133">Transmembrane helix</keyword>
<feature type="transmembrane region" description="Helical" evidence="1">
    <location>
        <begin position="278"/>
        <end position="299"/>
    </location>
</feature>
<feature type="transmembrane region" description="Helical" evidence="1">
    <location>
        <begin position="6"/>
        <end position="25"/>
    </location>
</feature>
<reference evidence="2 3" key="1">
    <citation type="submission" date="2020-08" db="EMBL/GenBank/DDBJ databases">
        <title>Draft genome sequencing of an Anaerocolumna strain isolated from anoxic soil subjected to BSD treatment.</title>
        <authorList>
            <person name="Uek A."/>
            <person name="Tonouchi A."/>
        </authorList>
    </citation>
    <scope>NUCLEOTIDE SEQUENCE [LARGE SCALE GENOMIC DNA]</scope>
    <source>
        <strain evidence="2 3">CTTW</strain>
    </source>
</reference>
<keyword evidence="1" id="KW-0812">Transmembrane</keyword>
<feature type="transmembrane region" description="Helical" evidence="1">
    <location>
        <begin position="249"/>
        <end position="266"/>
    </location>
</feature>
<accession>A0A7I8DJA5</accession>
<evidence type="ECO:0000313" key="3">
    <source>
        <dbReference type="Proteomes" id="UP000515703"/>
    </source>
</evidence>
<protein>
    <recommendedName>
        <fullName evidence="4">Flp pilus assembly protein TadB</fullName>
    </recommendedName>
</protein>
<keyword evidence="3" id="KW-1185">Reference proteome</keyword>
<dbReference type="RefSeq" id="WP_185258732.1">
    <property type="nucleotide sequence ID" value="NZ_AP023368.1"/>
</dbReference>
<evidence type="ECO:0000256" key="1">
    <source>
        <dbReference type="SAM" id="Phobius"/>
    </source>
</evidence>
<dbReference type="AlphaFoldDB" id="A0A7I8DJA5"/>
<organism evidence="2 3">
    <name type="scientific">Anaerocolumna chitinilytica</name>
    <dbReference type="NCBI Taxonomy" id="1727145"/>
    <lineage>
        <taxon>Bacteria</taxon>
        <taxon>Bacillati</taxon>
        <taxon>Bacillota</taxon>
        <taxon>Clostridia</taxon>
        <taxon>Lachnospirales</taxon>
        <taxon>Lachnospiraceae</taxon>
        <taxon>Anaerocolumna</taxon>
    </lineage>
</organism>
<dbReference type="Proteomes" id="UP000515703">
    <property type="component" value="Chromosome"/>
</dbReference>
<proteinExistence type="predicted"/>
<name>A0A7I8DJA5_9FIRM</name>